<evidence type="ECO:0000256" key="1">
    <source>
        <dbReference type="SAM" id="MobiDB-lite"/>
    </source>
</evidence>
<proteinExistence type="predicted"/>
<protein>
    <submittedName>
        <fullName evidence="2">Uncharacterized protein</fullName>
    </submittedName>
</protein>
<dbReference type="RefSeq" id="WP_353645507.1">
    <property type="nucleotide sequence ID" value="NZ_CP159253.1"/>
</dbReference>
<dbReference type="EMBL" id="CP159253">
    <property type="protein sequence ID" value="XCG46953.1"/>
    <property type="molecule type" value="Genomic_DNA"/>
</dbReference>
<name>A0AAU8CJE2_9HYPH</name>
<accession>A0AAU8CJE2</accession>
<sequence>MTRRIRRNDNGGPPLDDYEGPPWGKGDPHRFLHWRNAHRAAWKPASRDVALFRLGKAEKLGLTYEEYTLEILERGRHLSEEDAGRIAKIKAKPKRRRRS</sequence>
<gene>
    <name evidence="2" type="ORF">ABVK50_16715</name>
</gene>
<feature type="region of interest" description="Disordered" evidence="1">
    <location>
        <begin position="1"/>
        <end position="22"/>
    </location>
</feature>
<dbReference type="AlphaFoldDB" id="A0AAU8CJE2"/>
<evidence type="ECO:0000313" key="2">
    <source>
        <dbReference type="EMBL" id="XCG46953.1"/>
    </source>
</evidence>
<organism evidence="2">
    <name type="scientific">Mesorhizobium sp. WSM2240</name>
    <dbReference type="NCBI Taxonomy" id="3228851"/>
    <lineage>
        <taxon>Bacteria</taxon>
        <taxon>Pseudomonadati</taxon>
        <taxon>Pseudomonadota</taxon>
        <taxon>Alphaproteobacteria</taxon>
        <taxon>Hyphomicrobiales</taxon>
        <taxon>Phyllobacteriaceae</taxon>
        <taxon>Mesorhizobium</taxon>
    </lineage>
</organism>
<reference evidence="2" key="1">
    <citation type="submission" date="2024-06" db="EMBL/GenBank/DDBJ databases">
        <title>Mesorhizobium karijinii sp. nov., a symbiont of the iconic Swainsona formosa from arid Australia.</title>
        <authorList>
            <person name="Hill Y.J."/>
            <person name="Watkin E.L.J."/>
            <person name="O'Hara G.W."/>
            <person name="Terpolilli J."/>
            <person name="Tye M.L."/>
            <person name="Kohlmeier M.G."/>
        </authorList>
    </citation>
    <scope>NUCLEOTIDE SEQUENCE</scope>
    <source>
        <strain evidence="2">WSM2240</strain>
    </source>
</reference>